<organism evidence="2">
    <name type="scientific">Rhizophora mucronata</name>
    <name type="common">Asiatic mangrove</name>
    <dbReference type="NCBI Taxonomy" id="61149"/>
    <lineage>
        <taxon>Eukaryota</taxon>
        <taxon>Viridiplantae</taxon>
        <taxon>Streptophyta</taxon>
        <taxon>Embryophyta</taxon>
        <taxon>Tracheophyta</taxon>
        <taxon>Spermatophyta</taxon>
        <taxon>Magnoliopsida</taxon>
        <taxon>eudicotyledons</taxon>
        <taxon>Gunneridae</taxon>
        <taxon>Pentapetalae</taxon>
        <taxon>rosids</taxon>
        <taxon>fabids</taxon>
        <taxon>Malpighiales</taxon>
        <taxon>Rhizophoraceae</taxon>
        <taxon>Rhizophora</taxon>
    </lineage>
</organism>
<protein>
    <submittedName>
        <fullName evidence="2">Uncharacterized protein</fullName>
    </submittedName>
</protein>
<accession>A0A2P2JI70</accession>
<evidence type="ECO:0000313" key="2">
    <source>
        <dbReference type="EMBL" id="MBW93170.1"/>
    </source>
</evidence>
<reference evidence="2" key="1">
    <citation type="submission" date="2018-02" db="EMBL/GenBank/DDBJ databases">
        <title>Rhizophora mucronata_Transcriptome.</title>
        <authorList>
            <person name="Meera S.P."/>
            <person name="Sreeshan A."/>
            <person name="Augustine A."/>
        </authorList>
    </citation>
    <scope>NUCLEOTIDE SEQUENCE</scope>
    <source>
        <tissue evidence="2">Leaf</tissue>
    </source>
</reference>
<proteinExistence type="predicted"/>
<dbReference type="EMBL" id="GGEC01012687">
    <property type="protein sequence ID" value="MBW93170.1"/>
    <property type="molecule type" value="Transcribed_RNA"/>
</dbReference>
<evidence type="ECO:0000256" key="1">
    <source>
        <dbReference type="SAM" id="MobiDB-lite"/>
    </source>
</evidence>
<sequence>MDYDQGHGPSKNMQTQLSQIHGSPKTTEGKTIHVKSKPVDCVEDISRLHIFFPSRVLPLL</sequence>
<dbReference type="AlphaFoldDB" id="A0A2P2JI70"/>
<feature type="compositionally biased region" description="Polar residues" evidence="1">
    <location>
        <begin position="11"/>
        <end position="26"/>
    </location>
</feature>
<feature type="region of interest" description="Disordered" evidence="1">
    <location>
        <begin position="1"/>
        <end position="32"/>
    </location>
</feature>
<name>A0A2P2JI70_RHIMU</name>